<feature type="compositionally biased region" description="Low complexity" evidence="1">
    <location>
        <begin position="136"/>
        <end position="148"/>
    </location>
</feature>
<dbReference type="Proteomes" id="UP000008022">
    <property type="component" value="Unassembled WGS sequence"/>
</dbReference>
<name>A0A0E0P9X8_ORYRU</name>
<feature type="compositionally biased region" description="Basic residues" evidence="1">
    <location>
        <begin position="47"/>
        <end position="56"/>
    </location>
</feature>
<sequence>MDLGKPKPAVLLSPPSPAETAVGAERSIHHRTPCHHRIRVRRRRIRSLHRRRRQPRRPAQYTTAAVAHCRPTRSGRSDADLAVYRHRFPGRLPWSPKDDAKEDPCHRRPCGCTTLPAATRAAARWRREVGKRRGGRVVASRAAPRGGRQSMSQTLATEQGNKPGNMTNRRG</sequence>
<feature type="region of interest" description="Disordered" evidence="1">
    <location>
        <begin position="128"/>
        <end position="171"/>
    </location>
</feature>
<dbReference type="Gramene" id="ORUFI04G15780.1">
    <property type="protein sequence ID" value="ORUFI04G15780.1"/>
    <property type="gene ID" value="ORUFI04G15780"/>
</dbReference>
<feature type="region of interest" description="Disordered" evidence="1">
    <location>
        <begin position="47"/>
        <end position="78"/>
    </location>
</feature>
<dbReference type="EnsemblPlants" id="ORUFI04G15780.1">
    <property type="protein sequence ID" value="ORUFI04G15780.1"/>
    <property type="gene ID" value="ORUFI04G15780"/>
</dbReference>
<evidence type="ECO:0000313" key="2">
    <source>
        <dbReference type="EnsemblPlants" id="ORUFI04G15780.1"/>
    </source>
</evidence>
<evidence type="ECO:0000313" key="3">
    <source>
        <dbReference type="Proteomes" id="UP000008022"/>
    </source>
</evidence>
<reference evidence="3" key="1">
    <citation type="submission" date="2013-06" db="EMBL/GenBank/DDBJ databases">
        <authorList>
            <person name="Zhao Q."/>
        </authorList>
    </citation>
    <scope>NUCLEOTIDE SEQUENCE</scope>
    <source>
        <strain evidence="3">cv. W1943</strain>
    </source>
</reference>
<proteinExistence type="predicted"/>
<dbReference type="AlphaFoldDB" id="A0A0E0P9X8"/>
<organism evidence="2 3">
    <name type="scientific">Oryza rufipogon</name>
    <name type="common">Brownbeard rice</name>
    <name type="synonym">Asian wild rice</name>
    <dbReference type="NCBI Taxonomy" id="4529"/>
    <lineage>
        <taxon>Eukaryota</taxon>
        <taxon>Viridiplantae</taxon>
        <taxon>Streptophyta</taxon>
        <taxon>Embryophyta</taxon>
        <taxon>Tracheophyta</taxon>
        <taxon>Spermatophyta</taxon>
        <taxon>Magnoliopsida</taxon>
        <taxon>Liliopsida</taxon>
        <taxon>Poales</taxon>
        <taxon>Poaceae</taxon>
        <taxon>BOP clade</taxon>
        <taxon>Oryzoideae</taxon>
        <taxon>Oryzeae</taxon>
        <taxon>Oryzinae</taxon>
        <taxon>Oryza</taxon>
    </lineage>
</organism>
<keyword evidence="3" id="KW-1185">Reference proteome</keyword>
<accession>A0A0E0P9X8</accession>
<protein>
    <submittedName>
        <fullName evidence="2">Uncharacterized protein</fullName>
    </submittedName>
</protein>
<dbReference type="HOGENOM" id="CLU_1565406_0_0_1"/>
<evidence type="ECO:0000256" key="1">
    <source>
        <dbReference type="SAM" id="MobiDB-lite"/>
    </source>
</evidence>
<feature type="compositionally biased region" description="Polar residues" evidence="1">
    <location>
        <begin position="149"/>
        <end position="171"/>
    </location>
</feature>
<dbReference type="OMA" id="AREGCPL"/>
<reference evidence="2" key="2">
    <citation type="submission" date="2015-06" db="UniProtKB">
        <authorList>
            <consortium name="EnsemblPlants"/>
        </authorList>
    </citation>
    <scope>IDENTIFICATION</scope>
</reference>